<dbReference type="GO" id="GO:0051537">
    <property type="term" value="F:2 iron, 2 sulfur cluster binding"/>
    <property type="evidence" value="ECO:0007669"/>
    <property type="project" value="InterPro"/>
</dbReference>
<evidence type="ECO:0000256" key="1">
    <source>
        <dbReference type="SAM" id="MobiDB-lite"/>
    </source>
</evidence>
<dbReference type="RefSeq" id="WP_003892448.1">
    <property type="nucleotide sequence ID" value="NZ_CP027541.1"/>
</dbReference>
<feature type="region of interest" description="Disordered" evidence="1">
    <location>
        <begin position="1"/>
        <end position="22"/>
    </location>
</feature>
<dbReference type="SUPFAM" id="SSF50022">
    <property type="entry name" value="ISP domain"/>
    <property type="match status" value="1"/>
</dbReference>
<dbReference type="Gene3D" id="2.102.10.10">
    <property type="entry name" value="Rieske [2Fe-2S] iron-sulphur domain"/>
    <property type="match status" value="1"/>
</dbReference>
<organism evidence="2 3">
    <name type="scientific">Mycolicibacterium smegmatis (strain MKD8)</name>
    <name type="common">Mycobacterium smegmatis</name>
    <dbReference type="NCBI Taxonomy" id="1214915"/>
    <lineage>
        <taxon>Bacteria</taxon>
        <taxon>Bacillati</taxon>
        <taxon>Actinomycetota</taxon>
        <taxon>Actinomycetes</taxon>
        <taxon>Mycobacteriales</taxon>
        <taxon>Mycobacteriaceae</taxon>
        <taxon>Mycolicibacterium</taxon>
    </lineage>
</organism>
<evidence type="ECO:0000313" key="3">
    <source>
        <dbReference type="Proteomes" id="UP000011200"/>
    </source>
</evidence>
<reference evidence="2 3" key="1">
    <citation type="journal article" date="2013" name="Genome Announc.">
        <title>Draft genome sequence of MKD8, a conjugal recipient Mycobacterium smegmatis strain.</title>
        <authorList>
            <person name="Gray T.A."/>
            <person name="Palumbo M.J."/>
            <person name="Derbyshire K.M."/>
        </authorList>
    </citation>
    <scope>NUCLEOTIDE SEQUENCE [LARGE SCALE GENOMIC DNA]</scope>
    <source>
        <strain evidence="2 3">MKD8</strain>
    </source>
</reference>
<name>A0A2U9PK00_MYCSE</name>
<reference evidence="3" key="2">
    <citation type="submission" date="2018-03" db="EMBL/GenBank/DDBJ databases">
        <authorList>
            <person name="Derbyshire K."/>
            <person name="Gray T.A."/>
            <person name="Champion M."/>
        </authorList>
    </citation>
    <scope>NUCLEOTIDE SEQUENCE [LARGE SCALE GENOMIC DNA]</scope>
    <source>
        <strain evidence="3">MKD8</strain>
    </source>
</reference>
<protein>
    <submittedName>
        <fullName evidence="2">Uncharacterized protein</fullName>
    </submittedName>
</protein>
<dbReference type="Proteomes" id="UP000011200">
    <property type="component" value="Chromosome"/>
</dbReference>
<accession>A0A2U9PK00</accession>
<sequence length="252" mass="26304">MTAGRDLLLTPVSSGRHPSADSTDLTGTWVCVGLAEQLTEVGAILPATIGQHAAHVRLAEAGPVAALNARPFGGCLSVPVHCGSTRNVRCPHRACAFSEDGPVLDDRTDPRGVARSEFVGRRTVNIPLAQWGSLLFVNVTMRTPPPLPVPDVTWDGVALVGTGSDTVAGNWLQAPSRAAEQVTAACPWARTVTIAPNVVVIRDDRDVLAVFSRPAGKYRSTMTWAVFANSKGSGALGAAAARVWGSSRGPVA</sequence>
<evidence type="ECO:0000313" key="2">
    <source>
        <dbReference type="EMBL" id="AWT52069.1"/>
    </source>
</evidence>
<dbReference type="AlphaFoldDB" id="A0A2U9PK00"/>
<proteinExistence type="predicted"/>
<dbReference type="InterPro" id="IPR036922">
    <property type="entry name" value="Rieske_2Fe-2S_sf"/>
</dbReference>
<gene>
    <name evidence="2" type="ORF">D806_010800</name>
</gene>
<dbReference type="EMBL" id="CP027541">
    <property type="protein sequence ID" value="AWT52069.1"/>
    <property type="molecule type" value="Genomic_DNA"/>
</dbReference>